<organism evidence="3 4">
    <name type="scientific">Senegalimassilia faecalis</name>
    <dbReference type="NCBI Taxonomy" id="2509433"/>
    <lineage>
        <taxon>Bacteria</taxon>
        <taxon>Bacillati</taxon>
        <taxon>Actinomycetota</taxon>
        <taxon>Coriobacteriia</taxon>
        <taxon>Coriobacteriales</taxon>
        <taxon>Coriobacteriaceae</taxon>
        <taxon>Senegalimassilia</taxon>
    </lineage>
</organism>
<name>A0A4Q2K5A4_9ACTN</name>
<dbReference type="InterPro" id="IPR029069">
    <property type="entry name" value="HotDog_dom_sf"/>
</dbReference>
<protein>
    <submittedName>
        <fullName evidence="3">PaaI family thioesterase</fullName>
    </submittedName>
</protein>
<evidence type="ECO:0000259" key="2">
    <source>
        <dbReference type="Pfam" id="PF03061"/>
    </source>
</evidence>
<evidence type="ECO:0000256" key="1">
    <source>
        <dbReference type="ARBA" id="ARBA00022801"/>
    </source>
</evidence>
<dbReference type="Gene3D" id="3.10.129.10">
    <property type="entry name" value="Hotdog Thioesterase"/>
    <property type="match status" value="1"/>
</dbReference>
<keyword evidence="1" id="KW-0378">Hydrolase</keyword>
<evidence type="ECO:0000313" key="4">
    <source>
        <dbReference type="Proteomes" id="UP000293345"/>
    </source>
</evidence>
<feature type="domain" description="Thioesterase" evidence="2">
    <location>
        <begin position="59"/>
        <end position="129"/>
    </location>
</feature>
<dbReference type="SUPFAM" id="SSF54637">
    <property type="entry name" value="Thioesterase/thiol ester dehydrase-isomerase"/>
    <property type="match status" value="1"/>
</dbReference>
<dbReference type="InterPro" id="IPR003736">
    <property type="entry name" value="PAAI_dom"/>
</dbReference>
<dbReference type="NCBIfam" id="TIGR00369">
    <property type="entry name" value="unchar_dom_1"/>
    <property type="match status" value="1"/>
</dbReference>
<sequence length="143" mass="15719">MRGSSQGGTMAFEDEKDPYCTSDRFAAKNGMKVVELGEDSATATMTIDESFLNGIGIPMGGCYFTLGDYSFGAACHYIKNEIVTLNSQIDFIASAQLGDTVYARCHCVSATRRTMRYEVEMTDQNGKLLALMHVTGYRKGHKK</sequence>
<dbReference type="PANTHER" id="PTHR42856">
    <property type="entry name" value="ACYL-COENZYME A THIOESTERASE PAAI"/>
    <property type="match status" value="1"/>
</dbReference>
<evidence type="ECO:0000313" key="3">
    <source>
        <dbReference type="EMBL" id="RXZ54562.1"/>
    </source>
</evidence>
<proteinExistence type="predicted"/>
<dbReference type="AlphaFoldDB" id="A0A4Q2K5A4"/>
<dbReference type="InterPro" id="IPR052723">
    <property type="entry name" value="Acyl-CoA_thioesterase_PaaI"/>
</dbReference>
<dbReference type="Proteomes" id="UP000293345">
    <property type="component" value="Unassembled WGS sequence"/>
</dbReference>
<dbReference type="CDD" id="cd03443">
    <property type="entry name" value="PaaI_thioesterase"/>
    <property type="match status" value="1"/>
</dbReference>
<gene>
    <name evidence="3" type="ORF">ET524_08765</name>
</gene>
<dbReference type="PANTHER" id="PTHR42856:SF1">
    <property type="entry name" value="ACYL-COENZYME A THIOESTERASE PAAI"/>
    <property type="match status" value="1"/>
</dbReference>
<dbReference type="EMBL" id="SDPW01000001">
    <property type="protein sequence ID" value="RXZ54562.1"/>
    <property type="molecule type" value="Genomic_DNA"/>
</dbReference>
<reference evidence="3 4" key="1">
    <citation type="submission" date="2019-01" db="EMBL/GenBank/DDBJ databases">
        <title>Senegalimassilia sp. nov. KGMB04484 isolated human feces.</title>
        <authorList>
            <person name="Han K.-I."/>
            <person name="Kim J.-S."/>
            <person name="Lee K.C."/>
            <person name="Suh M.K."/>
            <person name="Eom M.K."/>
            <person name="Lee J.H."/>
            <person name="Park S.-H."/>
            <person name="Kang S.W."/>
            <person name="Park J.-E."/>
            <person name="Oh B.S."/>
            <person name="Yu S.Y."/>
            <person name="Choi S.-H."/>
            <person name="Lee D.H."/>
            <person name="Yoon H."/>
            <person name="Kim B.-Y."/>
            <person name="Lee J.H."/>
            <person name="Lee J.-S."/>
        </authorList>
    </citation>
    <scope>NUCLEOTIDE SEQUENCE [LARGE SCALE GENOMIC DNA]</scope>
    <source>
        <strain evidence="3 4">KGMB04484</strain>
    </source>
</reference>
<dbReference type="InterPro" id="IPR006683">
    <property type="entry name" value="Thioestr_dom"/>
</dbReference>
<dbReference type="GO" id="GO:0016289">
    <property type="term" value="F:acyl-CoA hydrolase activity"/>
    <property type="evidence" value="ECO:0007669"/>
    <property type="project" value="UniProtKB-ARBA"/>
</dbReference>
<comment type="caution">
    <text evidence="3">The sequence shown here is derived from an EMBL/GenBank/DDBJ whole genome shotgun (WGS) entry which is preliminary data.</text>
</comment>
<accession>A0A4Q2K5A4</accession>
<keyword evidence="4" id="KW-1185">Reference proteome</keyword>
<dbReference type="Pfam" id="PF03061">
    <property type="entry name" value="4HBT"/>
    <property type="match status" value="1"/>
</dbReference>